<dbReference type="Gene3D" id="1.10.1790.10">
    <property type="entry name" value="PRD domain"/>
    <property type="match status" value="2"/>
</dbReference>
<dbReference type="OrthoDB" id="3175596at2"/>
<organism evidence="7 8">
    <name type="scientific">Ileibacterium valens</name>
    <dbReference type="NCBI Taxonomy" id="1862668"/>
    <lineage>
        <taxon>Bacteria</taxon>
        <taxon>Bacillati</taxon>
        <taxon>Bacillota</taxon>
        <taxon>Erysipelotrichia</taxon>
        <taxon>Erysipelotrichales</taxon>
        <taxon>Erysipelotrichaceae</taxon>
        <taxon>Ileibacterium</taxon>
    </lineage>
</organism>
<dbReference type="EMBL" id="MPJW01000156">
    <property type="protein sequence ID" value="OLU38670.1"/>
    <property type="molecule type" value="Genomic_DNA"/>
</dbReference>
<dbReference type="RefSeq" id="WP_075819988.1">
    <property type="nucleotide sequence ID" value="NZ_CAPNHH010000041.1"/>
</dbReference>
<dbReference type="GO" id="GO:0009401">
    <property type="term" value="P:phosphoenolpyruvate-dependent sugar phosphotransferase system"/>
    <property type="evidence" value="ECO:0007669"/>
    <property type="project" value="InterPro"/>
</dbReference>
<evidence type="ECO:0000313" key="7">
    <source>
        <dbReference type="EMBL" id="OLU38670.1"/>
    </source>
</evidence>
<dbReference type="InterPro" id="IPR016152">
    <property type="entry name" value="PTrfase/Anion_transptr"/>
</dbReference>
<evidence type="ECO:0000256" key="1">
    <source>
        <dbReference type="ARBA" id="ARBA00022679"/>
    </source>
</evidence>
<comment type="caution">
    <text evidence="7">The sequence shown here is derived from an EMBL/GenBank/DDBJ whole genome shotgun (WGS) entry which is preliminary data.</text>
</comment>
<dbReference type="SUPFAM" id="SSF63520">
    <property type="entry name" value="PTS-regulatory domain, PRD"/>
    <property type="match status" value="2"/>
</dbReference>
<feature type="domain" description="PRD" evidence="6">
    <location>
        <begin position="320"/>
        <end position="427"/>
    </location>
</feature>
<accession>A0A1U7NF42</accession>
<dbReference type="InterPro" id="IPR036634">
    <property type="entry name" value="PRD_sf"/>
</dbReference>
<sequence>MICSPRLKRILLLLLEAPDQTYTKIESLANDLKTSRRTIFRELENVNELLALSGVKMETRTGKGIRLTGEAANKKLLKEDLNVDDVTYVNKEERRKLLAFELLRHEQVRKLIYYANMFQVSESTISHDIESLEPLFEENGIQIKKEGKNRIEIVGSETRRRNAMTRIIHDQMSFLNNADMADHSDDKLREIFLNQNPDSIMSLLNQDILQRVLQIFSLNRHELNLDRFSQSSYIGLILHLVIAIERILKNESISENQDVLKLIQDDESFKEARMIGSELEKEFDIEIPQVETAFIAMHLQGSKVVSVKESLDHQSSHPKASSMKVQTFADDLIDGYETSIQMSLRHDEQFMQGILTHLEPALIRMENSLPIYNPLLEPLKKQYGKLFEQSQSAAKRLEEKYHLSISDEEVGFITMHVGASLERDGLKTIRRPIHLGIVCASGIGVSALLAARVQKQFQALVHVRTLSVEDIRNHHYKGSELLLSTFPLSDDSIESIQVSPLLSEKDIEKIEKRIEELQSIKKAEPEESELLYTEQLNMMIVLAKAQKDILDHLKVVVAQKDSDPDSLIWQAARQFEGNSSQIYEDLLRREKMGSVIAEDYGFVMFHAASSATKAPQFILLFPQEETFFAREYSSLHFIAAAIIPLEANKYERENMSLISSSLIEEEAFLYSIISRDKKRIYDHLVRLFRRYLEERLRKI</sequence>
<dbReference type="InterPro" id="IPR011608">
    <property type="entry name" value="PRD"/>
</dbReference>
<evidence type="ECO:0000259" key="6">
    <source>
        <dbReference type="PROSITE" id="PS51372"/>
    </source>
</evidence>
<evidence type="ECO:0000259" key="5">
    <source>
        <dbReference type="PROSITE" id="PS51099"/>
    </source>
</evidence>
<evidence type="ECO:0000313" key="8">
    <source>
        <dbReference type="Proteomes" id="UP000186341"/>
    </source>
</evidence>
<protein>
    <recommendedName>
        <fullName evidence="9">PTS system EIIA component</fullName>
    </recommendedName>
</protein>
<dbReference type="PANTHER" id="PTHR30185:SF18">
    <property type="entry name" value="TRANSCRIPTIONAL REGULATOR MTLR"/>
    <property type="match status" value="1"/>
</dbReference>
<dbReference type="CDD" id="cd05568">
    <property type="entry name" value="PTS_IIB_bgl_like"/>
    <property type="match status" value="1"/>
</dbReference>
<keyword evidence="8" id="KW-1185">Reference proteome</keyword>
<gene>
    <name evidence="7" type="ORF">BO222_07980</name>
</gene>
<dbReference type="PROSITE" id="PS51099">
    <property type="entry name" value="PTS_EIIB_TYPE_2"/>
    <property type="match status" value="1"/>
</dbReference>
<dbReference type="GO" id="GO:0008982">
    <property type="term" value="F:protein-N(PI)-phosphohistidine-sugar phosphotransferase activity"/>
    <property type="evidence" value="ECO:0007669"/>
    <property type="project" value="InterPro"/>
</dbReference>
<evidence type="ECO:0000256" key="3">
    <source>
        <dbReference type="ARBA" id="ARBA00023015"/>
    </source>
</evidence>
<dbReference type="GeneID" id="82203114"/>
<evidence type="ECO:0000256" key="4">
    <source>
        <dbReference type="ARBA" id="ARBA00023163"/>
    </source>
</evidence>
<dbReference type="InterPro" id="IPR036388">
    <property type="entry name" value="WH-like_DNA-bd_sf"/>
</dbReference>
<evidence type="ECO:0008006" key="9">
    <source>
        <dbReference type="Google" id="ProtNLM"/>
    </source>
</evidence>
<name>A0A1U7NF42_9FIRM</name>
<dbReference type="PROSITE" id="PS51372">
    <property type="entry name" value="PRD_2"/>
    <property type="match status" value="2"/>
</dbReference>
<dbReference type="Gene3D" id="1.10.10.10">
    <property type="entry name" value="Winged helix-like DNA-binding domain superfamily/Winged helix DNA-binding domain"/>
    <property type="match status" value="2"/>
</dbReference>
<dbReference type="InterPro" id="IPR013011">
    <property type="entry name" value="PTS_EIIB_2"/>
</dbReference>
<dbReference type="Gene3D" id="3.40.50.2300">
    <property type="match status" value="1"/>
</dbReference>
<keyword evidence="3" id="KW-0805">Transcription regulation</keyword>
<dbReference type="Gene3D" id="3.40.930.10">
    <property type="entry name" value="Mannitol-specific EII, Chain A"/>
    <property type="match status" value="1"/>
</dbReference>
<dbReference type="Proteomes" id="UP000186341">
    <property type="component" value="Unassembled WGS sequence"/>
</dbReference>
<keyword evidence="4" id="KW-0804">Transcription</keyword>
<dbReference type="PANTHER" id="PTHR30185">
    <property type="entry name" value="CRYPTIC BETA-GLUCOSIDE BGL OPERON ANTITERMINATOR"/>
    <property type="match status" value="1"/>
</dbReference>
<keyword evidence="2" id="KW-0677">Repeat</keyword>
<keyword evidence="1" id="KW-0808">Transferase</keyword>
<dbReference type="InterPro" id="IPR050661">
    <property type="entry name" value="BglG_antiterminators"/>
</dbReference>
<reference evidence="7 8" key="1">
    <citation type="submission" date="2016-11" db="EMBL/GenBank/DDBJ databases">
        <title>Description of two novel members of the family Erysipelotrichaceae: Ileibacterium lipovorans gen. nov., sp. nov. and Dubosiella newyorkensis, gen. nov., sp. nov.</title>
        <authorList>
            <person name="Cox L.M."/>
            <person name="Sohn J."/>
            <person name="Tyrrell K.L."/>
            <person name="Citron D.M."/>
            <person name="Lawson P.A."/>
            <person name="Patel N.B."/>
            <person name="Iizumi T."/>
            <person name="Perez-Perez G.I."/>
            <person name="Goldstein E.J."/>
            <person name="Blaser M.J."/>
        </authorList>
    </citation>
    <scope>NUCLEOTIDE SEQUENCE [LARGE SCALE GENOMIC DNA]</scope>
    <source>
        <strain evidence="7 8">NYU-BL-A3</strain>
    </source>
</reference>
<dbReference type="AlphaFoldDB" id="A0A1U7NF42"/>
<proteinExistence type="predicted"/>
<feature type="domain" description="PRD" evidence="6">
    <location>
        <begin position="203"/>
        <end position="309"/>
    </location>
</feature>
<dbReference type="InterPro" id="IPR036095">
    <property type="entry name" value="PTS_EIIB-like_sf"/>
</dbReference>
<evidence type="ECO:0000256" key="2">
    <source>
        <dbReference type="ARBA" id="ARBA00022737"/>
    </source>
</evidence>
<dbReference type="SUPFAM" id="SSF52794">
    <property type="entry name" value="PTS system IIB component-like"/>
    <property type="match status" value="1"/>
</dbReference>
<feature type="domain" description="PTS EIIB type-2" evidence="5">
    <location>
        <begin position="433"/>
        <end position="522"/>
    </location>
</feature>
<dbReference type="GO" id="GO:0006355">
    <property type="term" value="P:regulation of DNA-templated transcription"/>
    <property type="evidence" value="ECO:0007669"/>
    <property type="project" value="InterPro"/>
</dbReference>
<dbReference type="Pfam" id="PF00874">
    <property type="entry name" value="PRD"/>
    <property type="match status" value="2"/>
</dbReference>